<keyword evidence="2" id="KW-1185">Reference proteome</keyword>
<accession>A0ACB9PVB9</accession>
<gene>
    <name evidence="1" type="ORF">L6164_005877</name>
</gene>
<dbReference type="EMBL" id="CM039428">
    <property type="protein sequence ID" value="KAI4351511.1"/>
    <property type="molecule type" value="Genomic_DNA"/>
</dbReference>
<evidence type="ECO:0000313" key="2">
    <source>
        <dbReference type="Proteomes" id="UP000828941"/>
    </source>
</evidence>
<sequence>MGLFTFAIAGGGFILIGAHEALTASDSDPISGTSTPNPLHPPAPSLKSESQPKKNPFLHSLSFIFVSIFSSLFFFDSLVSLFDASNSHDSVGSALQLQVIAISLLFLLYSILGLLINFTNSVRFPSPLLSFICLFAFAEEFLLFFLQRKDPSGIENRYYDLLLVPIAVCVFSTIFDLKSPNSNTPKLARGIGLILQGTWFFQMGASFFTSWLAHGCYLHHVSRGNYTIRCKDHPEYHRARAIATLQFNCHLALMVVVLVGLFSVISRKNGIVFDSSRYRPLGAEMQSFENSTQFTLDSDDDVDEEIKEENAAVQVVQSRMNGHGPHH</sequence>
<protein>
    <submittedName>
        <fullName evidence="1">Uncharacterized protein</fullName>
    </submittedName>
</protein>
<reference evidence="1 2" key="1">
    <citation type="journal article" date="2022" name="DNA Res.">
        <title>Chromosomal-level genome assembly of the orchid tree Bauhinia variegata (Leguminosae; Cercidoideae) supports the allotetraploid origin hypothesis of Bauhinia.</title>
        <authorList>
            <person name="Zhong Y."/>
            <person name="Chen Y."/>
            <person name="Zheng D."/>
            <person name="Pang J."/>
            <person name="Liu Y."/>
            <person name="Luo S."/>
            <person name="Meng S."/>
            <person name="Qian L."/>
            <person name="Wei D."/>
            <person name="Dai S."/>
            <person name="Zhou R."/>
        </authorList>
    </citation>
    <scope>NUCLEOTIDE SEQUENCE [LARGE SCALE GENOMIC DNA]</scope>
    <source>
        <strain evidence="1">BV-YZ2020</strain>
    </source>
</reference>
<organism evidence="1 2">
    <name type="scientific">Bauhinia variegata</name>
    <name type="common">Purple orchid tree</name>
    <name type="synonym">Phanera variegata</name>
    <dbReference type="NCBI Taxonomy" id="167791"/>
    <lineage>
        <taxon>Eukaryota</taxon>
        <taxon>Viridiplantae</taxon>
        <taxon>Streptophyta</taxon>
        <taxon>Embryophyta</taxon>
        <taxon>Tracheophyta</taxon>
        <taxon>Spermatophyta</taxon>
        <taxon>Magnoliopsida</taxon>
        <taxon>eudicotyledons</taxon>
        <taxon>Gunneridae</taxon>
        <taxon>Pentapetalae</taxon>
        <taxon>rosids</taxon>
        <taxon>fabids</taxon>
        <taxon>Fabales</taxon>
        <taxon>Fabaceae</taxon>
        <taxon>Cercidoideae</taxon>
        <taxon>Cercideae</taxon>
        <taxon>Bauhiniinae</taxon>
        <taxon>Bauhinia</taxon>
    </lineage>
</organism>
<name>A0ACB9PVB9_BAUVA</name>
<evidence type="ECO:0000313" key="1">
    <source>
        <dbReference type="EMBL" id="KAI4351511.1"/>
    </source>
</evidence>
<proteinExistence type="predicted"/>
<dbReference type="Proteomes" id="UP000828941">
    <property type="component" value="Chromosome 3"/>
</dbReference>
<comment type="caution">
    <text evidence="1">The sequence shown here is derived from an EMBL/GenBank/DDBJ whole genome shotgun (WGS) entry which is preliminary data.</text>
</comment>